<evidence type="ECO:0000313" key="2">
    <source>
        <dbReference type="EMBL" id="MCW3785520.1"/>
    </source>
</evidence>
<gene>
    <name evidence="2" type="ORF">OM075_03525</name>
</gene>
<dbReference type="GO" id="GO:0016757">
    <property type="term" value="F:glycosyltransferase activity"/>
    <property type="evidence" value="ECO:0007669"/>
    <property type="project" value="UniProtKB-KW"/>
</dbReference>
<feature type="domain" description="Glycosyltransferase subfamily 4-like N-terminal" evidence="1">
    <location>
        <begin position="14"/>
        <end position="193"/>
    </location>
</feature>
<dbReference type="InterPro" id="IPR028098">
    <property type="entry name" value="Glyco_trans_4-like_N"/>
</dbReference>
<organism evidence="2 3">
    <name type="scientific">Plebeiibacterium sediminum</name>
    <dbReference type="NCBI Taxonomy" id="2992112"/>
    <lineage>
        <taxon>Bacteria</taxon>
        <taxon>Pseudomonadati</taxon>
        <taxon>Bacteroidota</taxon>
        <taxon>Bacteroidia</taxon>
        <taxon>Marinilabiliales</taxon>
        <taxon>Marinilabiliaceae</taxon>
        <taxon>Plebeiibacterium</taxon>
    </lineage>
</organism>
<comment type="caution">
    <text evidence="2">The sequence shown here is derived from an EMBL/GenBank/DDBJ whole genome shotgun (WGS) entry which is preliminary data.</text>
</comment>
<evidence type="ECO:0000313" key="3">
    <source>
        <dbReference type="Proteomes" id="UP001209229"/>
    </source>
</evidence>
<evidence type="ECO:0000259" key="1">
    <source>
        <dbReference type="Pfam" id="PF13439"/>
    </source>
</evidence>
<keyword evidence="2" id="KW-0328">Glycosyltransferase</keyword>
<dbReference type="Gene3D" id="3.40.50.2000">
    <property type="entry name" value="Glycogen Phosphorylase B"/>
    <property type="match status" value="1"/>
</dbReference>
<dbReference type="Proteomes" id="UP001209229">
    <property type="component" value="Unassembled WGS sequence"/>
</dbReference>
<sequence length="364" mass="42040">MKVLLLGDYSGFHYNLAKGLKKLGVNVTVASEGDGWKNITRDIDIKRPDNQNRITFLYKLYQNYHKLIGFDIVQLISPNFLMSSPYLSSAYFDFLKRKNGVFFTCATGMDYTYVKYALSGQLDYSVFYNTYIKDDPYINRMKLLASNKPLAKLEKKISTYCNGIIATSNGYYDAYKNSYPNKTTYIPLPIDTSEYSFVNTLKPETEKIKFFVGLMNDRIVIKGLDRILKVLRKLEINYPNEVEIEVVNSVPLKEYTKLLNSSHILCDQIYANGLGMNAIIAMAKGLIIGSCGGERFYATLGEYDNKPIIDFNTSDEMIYFTLEKIITNRRSLYDRAIKSREFVVKHFDCVKVAKQYIEYWKKFI</sequence>
<dbReference type="AlphaFoldDB" id="A0AAE3SDR1"/>
<dbReference type="Pfam" id="PF13439">
    <property type="entry name" value="Glyco_transf_4"/>
    <property type="match status" value="1"/>
</dbReference>
<name>A0AAE3SDR1_9BACT</name>
<keyword evidence="3" id="KW-1185">Reference proteome</keyword>
<keyword evidence="2" id="KW-0808">Transferase</keyword>
<dbReference type="EC" id="2.4.-.-" evidence="2"/>
<reference evidence="2" key="1">
    <citation type="submission" date="2022-10" db="EMBL/GenBank/DDBJ databases">
        <authorList>
            <person name="Yu W.X."/>
        </authorList>
    </citation>
    <scope>NUCLEOTIDE SEQUENCE</scope>
    <source>
        <strain evidence="2">AAT</strain>
    </source>
</reference>
<dbReference type="EMBL" id="JAPDPJ010000004">
    <property type="protein sequence ID" value="MCW3785520.1"/>
    <property type="molecule type" value="Genomic_DNA"/>
</dbReference>
<accession>A0AAE3SDR1</accession>
<dbReference type="SUPFAM" id="SSF53756">
    <property type="entry name" value="UDP-Glycosyltransferase/glycogen phosphorylase"/>
    <property type="match status" value="1"/>
</dbReference>
<dbReference type="RefSeq" id="WP_301189091.1">
    <property type="nucleotide sequence ID" value="NZ_JAPDPJ010000004.1"/>
</dbReference>
<proteinExistence type="predicted"/>
<protein>
    <submittedName>
        <fullName evidence="2">Glycosyltransferase</fullName>
        <ecNumber evidence="2">2.4.-.-</ecNumber>
    </submittedName>
</protein>